<dbReference type="PANTHER" id="PTHR30503:SF3">
    <property type="entry name" value="INNER MEMBRANE PROTEIN YEDI"/>
    <property type="match status" value="1"/>
</dbReference>
<feature type="transmembrane region" description="Helical" evidence="1">
    <location>
        <begin position="85"/>
        <end position="107"/>
    </location>
</feature>
<feature type="transmembrane region" description="Helical" evidence="1">
    <location>
        <begin position="229"/>
        <end position="254"/>
    </location>
</feature>
<dbReference type="Pfam" id="PF05661">
    <property type="entry name" value="DUF808"/>
    <property type="match status" value="1"/>
</dbReference>
<dbReference type="PIRSF" id="PIRSF016660">
    <property type="entry name" value="YedI"/>
    <property type="match status" value="1"/>
</dbReference>
<gene>
    <name evidence="2" type="ORF">APY04_0385</name>
</gene>
<evidence type="ECO:0000313" key="3">
    <source>
        <dbReference type="Proteomes" id="UP000059074"/>
    </source>
</evidence>
<comment type="caution">
    <text evidence="2">The sequence shown here is derived from an EMBL/GenBank/DDBJ whole genome shotgun (WGS) entry which is preliminary data.</text>
</comment>
<dbReference type="InterPro" id="IPR008526">
    <property type="entry name" value="YedI"/>
</dbReference>
<keyword evidence="3" id="KW-1185">Reference proteome</keyword>
<dbReference type="PATRIC" id="fig|121290.4.peg.705"/>
<feature type="transmembrane region" description="Helical" evidence="1">
    <location>
        <begin position="176"/>
        <end position="198"/>
    </location>
</feature>
<name>A0A109BMN9_HYPSL</name>
<dbReference type="AlphaFoldDB" id="A0A109BMN9"/>
<dbReference type="EMBL" id="LMTR01000019">
    <property type="protein sequence ID" value="KWT71589.1"/>
    <property type="molecule type" value="Genomic_DNA"/>
</dbReference>
<accession>A0A109BMN9</accession>
<sequence length="321" mass="33098">MSGGLLALLDDIVALTKVAAVTLDDAAGQAAKVSAKAAGVVIDDAAVTPRYVTGLSAERELPIVWRIAKGSITNKLLFLLPAALLLSYFLPQAITPILMLGGIYLAFEGFEKVHHMLTGPPKAVQGLKLVANLQKGQAALEEERVRGAIRTDFILSAEIMAIALAAITAPDLLTKALVLATVAILITVGVYGVVAVIVKADDIGARLVERNGVISGPIGRALVRGMPPFLELLSIVGMLAMLWVGGGIIVHGLAEFGYPQVEHVIHHAADAVSAALPFGNGVIHWLVTAIGSGIVGLAVGGVVMLLVSLGRAITGKGAPAH</sequence>
<keyword evidence="1" id="KW-0812">Transmembrane</keyword>
<dbReference type="PANTHER" id="PTHR30503">
    <property type="entry name" value="INNER MEMBRANE PROTEIN YEDI"/>
    <property type="match status" value="1"/>
</dbReference>
<organism evidence="2 3">
    <name type="scientific">Hyphomicrobium sulfonivorans</name>
    <dbReference type="NCBI Taxonomy" id="121290"/>
    <lineage>
        <taxon>Bacteria</taxon>
        <taxon>Pseudomonadati</taxon>
        <taxon>Pseudomonadota</taxon>
        <taxon>Alphaproteobacteria</taxon>
        <taxon>Hyphomicrobiales</taxon>
        <taxon>Hyphomicrobiaceae</taxon>
        <taxon>Hyphomicrobium</taxon>
    </lineage>
</organism>
<dbReference type="RefSeq" id="WP_068459177.1">
    <property type="nucleotide sequence ID" value="NZ_JAEFBX010000004.1"/>
</dbReference>
<protein>
    <submittedName>
        <fullName evidence="2">Putative Membrane protein</fullName>
    </submittedName>
</protein>
<dbReference type="OrthoDB" id="9814178at2"/>
<dbReference type="GO" id="GO:0005886">
    <property type="term" value="C:plasma membrane"/>
    <property type="evidence" value="ECO:0007669"/>
    <property type="project" value="TreeGrafter"/>
</dbReference>
<feature type="transmembrane region" description="Helical" evidence="1">
    <location>
        <begin position="282"/>
        <end position="307"/>
    </location>
</feature>
<evidence type="ECO:0000313" key="2">
    <source>
        <dbReference type="EMBL" id="KWT71589.1"/>
    </source>
</evidence>
<keyword evidence="1" id="KW-1133">Transmembrane helix</keyword>
<evidence type="ECO:0000256" key="1">
    <source>
        <dbReference type="SAM" id="Phobius"/>
    </source>
</evidence>
<proteinExistence type="predicted"/>
<keyword evidence="1" id="KW-0472">Membrane</keyword>
<dbReference type="Proteomes" id="UP000059074">
    <property type="component" value="Unassembled WGS sequence"/>
</dbReference>
<reference evidence="2 3" key="1">
    <citation type="submission" date="2015-10" db="EMBL/GenBank/DDBJ databases">
        <title>Transcriptomic analysis of a linuron degrading triple-species bacterial consortium.</title>
        <authorList>
            <person name="Albers P."/>
        </authorList>
    </citation>
    <scope>NUCLEOTIDE SEQUENCE [LARGE SCALE GENOMIC DNA]</scope>
    <source>
        <strain evidence="2 3">WDL6</strain>
    </source>
</reference>
<feature type="transmembrane region" description="Helical" evidence="1">
    <location>
        <begin position="153"/>
        <end position="170"/>
    </location>
</feature>